<dbReference type="InterPro" id="IPR002938">
    <property type="entry name" value="FAD-bd"/>
</dbReference>
<dbReference type="InterPro" id="IPR036188">
    <property type="entry name" value="FAD/NAD-bd_sf"/>
</dbReference>
<gene>
    <name evidence="5" type="primary">pcpB_3</name>
    <name evidence="5" type="ORF">DE4585_01730</name>
</gene>
<dbReference type="Proteomes" id="UP000295117">
    <property type="component" value="Unassembled WGS sequence"/>
</dbReference>
<comment type="cofactor">
    <cofactor evidence="1">
        <name>FAD</name>
        <dbReference type="ChEBI" id="CHEBI:57692"/>
    </cofactor>
</comment>
<evidence type="ECO:0000259" key="4">
    <source>
        <dbReference type="Pfam" id="PF01494"/>
    </source>
</evidence>
<organism evidence="5 6">
    <name type="scientific">Mycobacteroides salmoniphilum</name>
    <dbReference type="NCBI Taxonomy" id="404941"/>
    <lineage>
        <taxon>Bacteria</taxon>
        <taxon>Bacillati</taxon>
        <taxon>Actinomycetota</taxon>
        <taxon>Actinomycetes</taxon>
        <taxon>Mycobacteriales</taxon>
        <taxon>Mycobacteriaceae</taxon>
        <taxon>Mycobacteroides</taxon>
    </lineage>
</organism>
<evidence type="ECO:0000313" key="6">
    <source>
        <dbReference type="Proteomes" id="UP000295117"/>
    </source>
</evidence>
<dbReference type="Gene3D" id="3.30.70.2450">
    <property type="match status" value="1"/>
</dbReference>
<dbReference type="Gene3D" id="3.40.30.120">
    <property type="match status" value="1"/>
</dbReference>
<dbReference type="PRINTS" id="PR00420">
    <property type="entry name" value="RNGMNOXGNASE"/>
</dbReference>
<dbReference type="AlphaFoldDB" id="A0A4R8S410"/>
<proteinExistence type="predicted"/>
<dbReference type="Gene3D" id="3.50.50.60">
    <property type="entry name" value="FAD/NAD(P)-binding domain"/>
    <property type="match status" value="1"/>
</dbReference>
<keyword evidence="5" id="KW-0560">Oxidoreductase</keyword>
<dbReference type="SUPFAM" id="SSF51905">
    <property type="entry name" value="FAD/NAD(P)-binding domain"/>
    <property type="match status" value="1"/>
</dbReference>
<dbReference type="Pfam" id="PF01494">
    <property type="entry name" value="FAD_binding_3"/>
    <property type="match status" value="1"/>
</dbReference>
<dbReference type="EC" id="1.14.13.50" evidence="5"/>
<dbReference type="PANTHER" id="PTHR43004:SF19">
    <property type="entry name" value="BINDING MONOOXYGENASE, PUTATIVE (JCVI)-RELATED"/>
    <property type="match status" value="1"/>
</dbReference>
<dbReference type="InterPro" id="IPR050641">
    <property type="entry name" value="RIFMO-like"/>
</dbReference>
<protein>
    <submittedName>
        <fullName evidence="5">Pentachlorophenol 4-monooxygenase</fullName>
        <ecNumber evidence="5">1.14.13.50</ecNumber>
    </submittedName>
</protein>
<evidence type="ECO:0000256" key="2">
    <source>
        <dbReference type="ARBA" id="ARBA00022630"/>
    </source>
</evidence>
<reference evidence="5 6" key="1">
    <citation type="journal article" date="2019" name="Sci. Rep.">
        <title>Extended insight into the Mycobacterium chelonae-abscessus complex through whole genome sequencing of Mycobacterium salmoniphilum outbreak and Mycobacterium salmoniphilum-like strains.</title>
        <authorList>
            <person name="Behra P.R.K."/>
            <person name="Das S."/>
            <person name="Pettersson B.M.F."/>
            <person name="Shirreff L."/>
            <person name="DuCote T."/>
            <person name="Jacobsson K.G."/>
            <person name="Ennis D.G."/>
            <person name="Kirsebom L.A."/>
        </authorList>
    </citation>
    <scope>NUCLEOTIDE SEQUENCE [LARGE SCALE GENOMIC DNA]</scope>
    <source>
        <strain evidence="5 6">DE 4585</strain>
    </source>
</reference>
<comment type="caution">
    <text evidence="5">The sequence shown here is derived from an EMBL/GenBank/DDBJ whole genome shotgun (WGS) entry which is preliminary data.</text>
</comment>
<name>A0A4R8S410_9MYCO</name>
<dbReference type="PANTHER" id="PTHR43004">
    <property type="entry name" value="TRK SYSTEM POTASSIUM UPTAKE PROTEIN"/>
    <property type="match status" value="1"/>
</dbReference>
<dbReference type="EMBL" id="PECH01000006">
    <property type="protein sequence ID" value="TDZ82938.1"/>
    <property type="molecule type" value="Genomic_DNA"/>
</dbReference>
<keyword evidence="5" id="KW-0503">Monooxygenase</keyword>
<accession>A0A4R8S410</accession>
<feature type="domain" description="FAD-binding" evidence="4">
    <location>
        <begin position="6"/>
        <end position="357"/>
    </location>
</feature>
<keyword evidence="3" id="KW-0274">FAD</keyword>
<sequence>METGYDCEVLVVGAGPSGLCTALLLAQHGVRVRIIDRKPGPVQQSRATIVHARTLEHFDRLGVAEHAVARGLPITHVAIHENGRHVGEFPLAGAGTAAWTRFPFALALEQFETERLLVSALARYGIQVEWCCGVDDIAETADGVRVRVQGPTGAGSVCTRWLVGADGASSTIRRLTGQEFHGETYTQKGLLADVDLQVDLGIRKMRLNLTRGGFVGVLPLASGRYRLFGVVPPDFHHGPNAENLSHDAYAKLDDSDLRHWFESYFSVDAKLQNILWAAMFRFHSRISKHFRVNRSFLVGDAAHIHNPAGGQGLNLAVGDAVNLGWKLAQVVNGEAPASLLETYEAERRPVAAAVLARTDMGFKLETSTSPMALWMRTHVATRAIGIVCRLPPVRKLFFDMFSQLWITYRTSTAVDRSGSSGGGPHPGDRAPYATLVRSRGSARSVTALTHSPNYHALLIGAIDPSQASHLTHLLTVRYTAEVKTHVLTGNEIEVCRAYRVTKDPKLVLVRPDGHIAAIVDPFNWNTITHVLGHLDNVLLRASQDLRRAAATSKHK</sequence>
<dbReference type="GO" id="GO:0071949">
    <property type="term" value="F:FAD binding"/>
    <property type="evidence" value="ECO:0007669"/>
    <property type="project" value="InterPro"/>
</dbReference>
<dbReference type="RefSeq" id="WP_237161225.1">
    <property type="nucleotide sequence ID" value="NZ_PECH01000006.1"/>
</dbReference>
<dbReference type="GO" id="GO:0018677">
    <property type="term" value="F:pentachlorophenol monooxygenase activity"/>
    <property type="evidence" value="ECO:0007669"/>
    <property type="project" value="UniProtKB-EC"/>
</dbReference>
<keyword evidence="2" id="KW-0285">Flavoprotein</keyword>
<evidence type="ECO:0000256" key="3">
    <source>
        <dbReference type="ARBA" id="ARBA00022827"/>
    </source>
</evidence>
<evidence type="ECO:0000313" key="5">
    <source>
        <dbReference type="EMBL" id="TDZ82938.1"/>
    </source>
</evidence>
<evidence type="ECO:0000256" key="1">
    <source>
        <dbReference type="ARBA" id="ARBA00001974"/>
    </source>
</evidence>